<dbReference type="Gene3D" id="1.10.238.160">
    <property type="match status" value="1"/>
</dbReference>
<dbReference type="InterPro" id="IPR010260">
    <property type="entry name" value="AlpA"/>
</dbReference>
<evidence type="ECO:0000256" key="1">
    <source>
        <dbReference type="SAM" id="MobiDB-lite"/>
    </source>
</evidence>
<dbReference type="KEGG" id="xca:xcc-b100_1862"/>
<organism evidence="2 3">
    <name type="scientific">Xanthomonas campestris pv. campestris (strain B100)</name>
    <dbReference type="NCBI Taxonomy" id="509169"/>
    <lineage>
        <taxon>Bacteria</taxon>
        <taxon>Pseudomonadati</taxon>
        <taxon>Pseudomonadota</taxon>
        <taxon>Gammaproteobacteria</taxon>
        <taxon>Lysobacterales</taxon>
        <taxon>Lysobacteraceae</taxon>
        <taxon>Xanthomonas</taxon>
    </lineage>
</organism>
<dbReference type="InterPro" id="IPR009061">
    <property type="entry name" value="DNA-bd_dom_put_sf"/>
</dbReference>
<feature type="region of interest" description="Disordered" evidence="1">
    <location>
        <begin position="24"/>
        <end position="45"/>
    </location>
</feature>
<dbReference type="SUPFAM" id="SSF46955">
    <property type="entry name" value="Putative DNA-binding domain"/>
    <property type="match status" value="1"/>
</dbReference>
<accession>B0RRY0</accession>
<gene>
    <name evidence="2" type="ORF">XCCB100_1862</name>
</gene>
<reference evidence="2 3" key="1">
    <citation type="journal article" date="2008" name="J. Biotechnol.">
        <title>The genome of Xanthomonas campestris pv. campestris B100 and its use for the reconstruction of metabolic pathways involved in xanthan biosynthesis.</title>
        <authorList>
            <person name="Vorholter F.J."/>
            <person name="Schneiker S."/>
            <person name="Goesmann A."/>
            <person name="Krause L."/>
            <person name="Bekel T."/>
            <person name="Kaiser O."/>
            <person name="Linke B."/>
            <person name="Patschkowski T."/>
            <person name="Ruckert C."/>
            <person name="Schmid J."/>
            <person name="Sidhu V.K."/>
            <person name="Sieber V."/>
            <person name="Tauch A."/>
            <person name="Watt S.A."/>
            <person name="Weisshaar B."/>
            <person name="Becker A."/>
            <person name="Niehaus K."/>
            <person name="Puhler A."/>
        </authorList>
    </citation>
    <scope>NUCLEOTIDE SEQUENCE [LARGE SCALE GENOMIC DNA]</scope>
    <source>
        <strain evidence="2 3">B100</strain>
    </source>
</reference>
<protein>
    <submittedName>
        <fullName evidence="2">Conserved hypothetical prophage protein</fullName>
    </submittedName>
</protein>
<sequence>MTALPAGEETRFSLRNYAAVTSTIQGPAAPMPPPPSGESCPTAGTTNPKARCNLMQRAFLIFKEAMTTQPQTTLPYHFMRLPEVIATVGVSKSTLYAWAAAGKFPKPVQFPGGNIAAWVSTEVAAWMSAAVDARNGSQGLAA</sequence>
<dbReference type="HOGENOM" id="CLU_1815061_0_0_6"/>
<evidence type="ECO:0000313" key="3">
    <source>
        <dbReference type="Proteomes" id="UP000001188"/>
    </source>
</evidence>
<dbReference type="AlphaFoldDB" id="B0RRY0"/>
<dbReference type="EMBL" id="AM920689">
    <property type="protein sequence ID" value="CAP51215.1"/>
    <property type="molecule type" value="Genomic_DNA"/>
</dbReference>
<name>B0RRY0_XANCB</name>
<dbReference type="Pfam" id="PF05930">
    <property type="entry name" value="Phage_AlpA"/>
    <property type="match status" value="1"/>
</dbReference>
<dbReference type="Proteomes" id="UP000001188">
    <property type="component" value="Chromosome"/>
</dbReference>
<proteinExistence type="predicted"/>
<evidence type="ECO:0000313" key="2">
    <source>
        <dbReference type="EMBL" id="CAP51215.1"/>
    </source>
</evidence>